<dbReference type="EMBL" id="CYZV01000038">
    <property type="protein sequence ID" value="CUO66642.1"/>
    <property type="molecule type" value="Genomic_DNA"/>
</dbReference>
<gene>
    <name evidence="1" type="ORF">ERS852470_02999</name>
</gene>
<dbReference type="AlphaFoldDB" id="A0A173W7B0"/>
<sequence>MNIEYKKLTSNELDIFINMRINQLREEGAKEEVDFKS</sequence>
<dbReference type="Proteomes" id="UP000095558">
    <property type="component" value="Unassembled WGS sequence"/>
</dbReference>
<evidence type="ECO:0000313" key="1">
    <source>
        <dbReference type="EMBL" id="CUO66642.1"/>
    </source>
</evidence>
<organism evidence="1 2">
    <name type="scientific">Clostridium disporicum</name>
    <dbReference type="NCBI Taxonomy" id="84024"/>
    <lineage>
        <taxon>Bacteria</taxon>
        <taxon>Bacillati</taxon>
        <taxon>Bacillota</taxon>
        <taxon>Clostridia</taxon>
        <taxon>Eubacteriales</taxon>
        <taxon>Clostridiaceae</taxon>
        <taxon>Clostridium</taxon>
    </lineage>
</organism>
<proteinExistence type="predicted"/>
<protein>
    <submittedName>
        <fullName evidence="1">Uncharacterized protein</fullName>
    </submittedName>
</protein>
<name>A0A173W7B0_9CLOT</name>
<evidence type="ECO:0000313" key="2">
    <source>
        <dbReference type="Proteomes" id="UP000095558"/>
    </source>
</evidence>
<reference evidence="1 2" key="1">
    <citation type="submission" date="2015-09" db="EMBL/GenBank/DDBJ databases">
        <authorList>
            <consortium name="Pathogen Informatics"/>
        </authorList>
    </citation>
    <scope>NUCLEOTIDE SEQUENCE [LARGE SCALE GENOMIC DNA]</scope>
    <source>
        <strain evidence="1 2">2789STDY5834855</strain>
    </source>
</reference>
<accession>A0A173W7B0</accession>